<dbReference type="Proteomes" id="UP000749311">
    <property type="component" value="Unassembled WGS sequence"/>
</dbReference>
<dbReference type="EMBL" id="JAAMOZ010000001">
    <property type="protein sequence ID" value="NIH57771.1"/>
    <property type="molecule type" value="Genomic_DNA"/>
</dbReference>
<dbReference type="CDD" id="cd00609">
    <property type="entry name" value="AAT_like"/>
    <property type="match status" value="1"/>
</dbReference>
<dbReference type="PANTHER" id="PTHR46383:SF1">
    <property type="entry name" value="ASPARTATE AMINOTRANSFERASE"/>
    <property type="match status" value="1"/>
</dbReference>
<dbReference type="InterPro" id="IPR015421">
    <property type="entry name" value="PyrdxlP-dep_Trfase_major"/>
</dbReference>
<evidence type="ECO:0000256" key="6">
    <source>
        <dbReference type="RuleBase" id="RU000481"/>
    </source>
</evidence>
<feature type="domain" description="Aminotransferase class I/classII large" evidence="8">
    <location>
        <begin position="34"/>
        <end position="394"/>
    </location>
</feature>
<dbReference type="GO" id="GO:0004069">
    <property type="term" value="F:L-aspartate:2-oxoglutarate aminotransferase activity"/>
    <property type="evidence" value="ECO:0007669"/>
    <property type="project" value="UniProtKB-EC"/>
</dbReference>
<dbReference type="PROSITE" id="PS00105">
    <property type="entry name" value="AA_TRANSFER_CLASS_1"/>
    <property type="match status" value="1"/>
</dbReference>
<gene>
    <name evidence="9" type="ORF">FB473_002416</name>
</gene>
<dbReference type="InterPro" id="IPR015424">
    <property type="entry name" value="PyrdxlP-dep_Trfase"/>
</dbReference>
<name>A0ABX0SLX9_9ACTN</name>
<comment type="similarity">
    <text evidence="2 6">Belongs to the class-I pyridoxal-phosphate-dependent aminotransferase family.</text>
</comment>
<keyword evidence="10" id="KW-1185">Reference proteome</keyword>
<dbReference type="Pfam" id="PF00155">
    <property type="entry name" value="Aminotran_1_2"/>
    <property type="match status" value="1"/>
</dbReference>
<protein>
    <recommendedName>
        <fullName evidence="6">Aminotransferase</fullName>
        <ecNumber evidence="6">2.6.1.-</ecNumber>
    </recommendedName>
</protein>
<evidence type="ECO:0000256" key="4">
    <source>
        <dbReference type="ARBA" id="ARBA00022679"/>
    </source>
</evidence>
<comment type="caution">
    <text evidence="9">The sequence shown here is derived from an EMBL/GenBank/DDBJ whole genome shotgun (WGS) entry which is preliminary data.</text>
</comment>
<comment type="cofactor">
    <cofactor evidence="1 6">
        <name>pyridoxal 5'-phosphate</name>
        <dbReference type="ChEBI" id="CHEBI:597326"/>
    </cofactor>
</comment>
<dbReference type="EC" id="2.6.1.-" evidence="6"/>
<evidence type="ECO:0000259" key="8">
    <source>
        <dbReference type="Pfam" id="PF00155"/>
    </source>
</evidence>
<keyword evidence="5" id="KW-0663">Pyridoxal phosphate</keyword>
<feature type="region of interest" description="Disordered" evidence="7">
    <location>
        <begin position="1"/>
        <end position="21"/>
    </location>
</feature>
<evidence type="ECO:0000256" key="3">
    <source>
        <dbReference type="ARBA" id="ARBA00022576"/>
    </source>
</evidence>
<evidence type="ECO:0000313" key="9">
    <source>
        <dbReference type="EMBL" id="NIH57771.1"/>
    </source>
</evidence>
<evidence type="ECO:0000256" key="7">
    <source>
        <dbReference type="SAM" id="MobiDB-lite"/>
    </source>
</evidence>
<dbReference type="InterPro" id="IPR015422">
    <property type="entry name" value="PyrdxlP-dep_Trfase_small"/>
</dbReference>
<dbReference type="Gene3D" id="3.90.1150.10">
    <property type="entry name" value="Aspartate Aminotransferase, domain 1"/>
    <property type="match status" value="1"/>
</dbReference>
<keyword evidence="4 6" id="KW-0808">Transferase</keyword>
<evidence type="ECO:0000256" key="2">
    <source>
        <dbReference type="ARBA" id="ARBA00007441"/>
    </source>
</evidence>
<sequence length="402" mass="42878">MSTSQIAARVQRIKESPSTAAAERVRQLRSQGRHILSLTVGEPDFDTPEHIKQAAIRAAADGETKYTSVNGTPALRTAILDRVERHTGVAYDVNQLTVGVGGKQVIFMALMATLDTGDEVVIPAPYWVSYPDMVLANDGTPVIVDTREDDGFKLTPASLRAALTPRTRWIILNTPSNPTGAVYTADELRALAAVLDDFPRVMVLTDEIYDEIYYGDGKVISLVEAAPGLRERVFLVNGVSKTYAMTGWRIGYGLGPSFLVKAINTLISQITSCPASISQAAAAAALSGDQSFVPKTVAVYKERRDLVVAGINAVPGLSAVKPDGAFYAYVNCSGLIGRTTPKGVRLDDDEAVALFLLDEAGVAVVHGAAYGLSPYFRISFATDKATISQALAAIDAAVRTLV</sequence>
<accession>A0ABX0SLX9</accession>
<dbReference type="InterPro" id="IPR004839">
    <property type="entry name" value="Aminotransferase_I/II_large"/>
</dbReference>
<organism evidence="9 10">
    <name type="scientific">Brooklawnia cerclae</name>
    <dbReference type="NCBI Taxonomy" id="349934"/>
    <lineage>
        <taxon>Bacteria</taxon>
        <taxon>Bacillati</taxon>
        <taxon>Actinomycetota</taxon>
        <taxon>Actinomycetes</taxon>
        <taxon>Propionibacteriales</taxon>
        <taxon>Propionibacteriaceae</taxon>
        <taxon>Brooklawnia</taxon>
    </lineage>
</organism>
<reference evidence="9 10" key="1">
    <citation type="submission" date="2020-02" db="EMBL/GenBank/DDBJ databases">
        <title>Sequencing the genomes of 1000 actinobacteria strains.</title>
        <authorList>
            <person name="Klenk H.-P."/>
        </authorList>
    </citation>
    <scope>NUCLEOTIDE SEQUENCE [LARGE SCALE GENOMIC DNA]</scope>
    <source>
        <strain evidence="9 10">DSM 19609</strain>
    </source>
</reference>
<evidence type="ECO:0000256" key="5">
    <source>
        <dbReference type="ARBA" id="ARBA00022898"/>
    </source>
</evidence>
<evidence type="ECO:0000256" key="1">
    <source>
        <dbReference type="ARBA" id="ARBA00001933"/>
    </source>
</evidence>
<dbReference type="PANTHER" id="PTHR46383">
    <property type="entry name" value="ASPARTATE AMINOTRANSFERASE"/>
    <property type="match status" value="1"/>
</dbReference>
<keyword evidence="3 6" id="KW-0032">Aminotransferase</keyword>
<dbReference type="NCBIfam" id="NF004769">
    <property type="entry name" value="PRK06107.1"/>
    <property type="match status" value="1"/>
</dbReference>
<dbReference type="Gene3D" id="3.40.640.10">
    <property type="entry name" value="Type I PLP-dependent aspartate aminotransferase-like (Major domain)"/>
    <property type="match status" value="1"/>
</dbReference>
<proteinExistence type="inferred from homology"/>
<dbReference type="InterPro" id="IPR004838">
    <property type="entry name" value="NHTrfase_class1_PyrdxlP-BS"/>
</dbReference>
<evidence type="ECO:0000313" key="10">
    <source>
        <dbReference type="Proteomes" id="UP000749311"/>
    </source>
</evidence>
<dbReference type="RefSeq" id="WP_167168019.1">
    <property type="nucleotide sequence ID" value="NZ_BAAAOO010000007.1"/>
</dbReference>
<dbReference type="InterPro" id="IPR050596">
    <property type="entry name" value="AspAT/PAT-like"/>
</dbReference>
<dbReference type="SUPFAM" id="SSF53383">
    <property type="entry name" value="PLP-dependent transferases"/>
    <property type="match status" value="1"/>
</dbReference>